<dbReference type="InterPro" id="IPR050955">
    <property type="entry name" value="Plant_Biomass_Hydrol_Est"/>
</dbReference>
<comment type="caution">
    <text evidence="5">The sequence shown here is derived from an EMBL/GenBank/DDBJ whole genome shotgun (WGS) entry which is preliminary data.</text>
</comment>
<sequence>MFFKKARALIQALRIVPLLCASLCFAGTPAGQWKDGIFVASWPFLLNTYTYKVWLPSGYGASVLSGAKMPVLLLLHGCTSNPENMAEVSRMNDIADREGFIVVYPKEPVVRNPMGCWNFYNPENQARNSGEAGAIHGILQEVMTSYRSVADRQRVYVAGISAGGGMTAIMAACYPDVFAAAAIHSGGMYKAATGPVSDIAVLPFGSIFDPDVRGQDAWECGGKLRRQVPMLVFHGTTDIVVNPKNGRQAAQQFVQTNDLADDARDNDSVPYQNPAGQVSYDDGYKRNKPSTTESVAETPEKRAYKKETYMSSDNSKVLVQMYTIEGMNHAWSGGKPGMAFSDPRGPDASQISWDFFKAYTLDGNITSR</sequence>
<evidence type="ECO:0000256" key="3">
    <source>
        <dbReference type="SAM" id="MobiDB-lite"/>
    </source>
</evidence>
<feature type="chain" id="PRO_5018700534" evidence="4">
    <location>
        <begin position="27"/>
        <end position="368"/>
    </location>
</feature>
<name>A0A3S0J5P7_9BURK</name>
<dbReference type="NCBIfam" id="TIGR01840">
    <property type="entry name" value="esterase_phb"/>
    <property type="match status" value="1"/>
</dbReference>
<reference evidence="5 6" key="1">
    <citation type="submission" date="2018-12" db="EMBL/GenBank/DDBJ databases">
        <title>The genome of Variovorax gossypii DSM 100435.</title>
        <authorList>
            <person name="Gao J."/>
            <person name="Sun J."/>
        </authorList>
    </citation>
    <scope>NUCLEOTIDE SEQUENCE [LARGE SCALE GENOMIC DNA]</scope>
    <source>
        <strain evidence="5 6">DSM 100435</strain>
    </source>
</reference>
<dbReference type="SUPFAM" id="SSF53474">
    <property type="entry name" value="alpha/beta-Hydrolases"/>
    <property type="match status" value="2"/>
</dbReference>
<evidence type="ECO:0000256" key="2">
    <source>
        <dbReference type="ARBA" id="ARBA00022801"/>
    </source>
</evidence>
<evidence type="ECO:0000313" key="6">
    <source>
        <dbReference type="Proteomes" id="UP000267418"/>
    </source>
</evidence>
<dbReference type="PANTHER" id="PTHR43037:SF1">
    <property type="entry name" value="BLL1128 PROTEIN"/>
    <property type="match status" value="1"/>
</dbReference>
<keyword evidence="6" id="KW-1185">Reference proteome</keyword>
<dbReference type="PANTHER" id="PTHR43037">
    <property type="entry name" value="UNNAMED PRODUCT-RELATED"/>
    <property type="match status" value="1"/>
</dbReference>
<keyword evidence="1 4" id="KW-0732">Signal</keyword>
<gene>
    <name evidence="5" type="ORF">EJP69_08080</name>
</gene>
<proteinExistence type="predicted"/>
<keyword evidence="2" id="KW-0378">Hydrolase</keyword>
<evidence type="ECO:0000256" key="4">
    <source>
        <dbReference type="SAM" id="SignalP"/>
    </source>
</evidence>
<organism evidence="5 6">
    <name type="scientific">Variovorax gossypii</name>
    <dbReference type="NCBI Taxonomy" id="1679495"/>
    <lineage>
        <taxon>Bacteria</taxon>
        <taxon>Pseudomonadati</taxon>
        <taxon>Pseudomonadota</taxon>
        <taxon>Betaproteobacteria</taxon>
        <taxon>Burkholderiales</taxon>
        <taxon>Comamonadaceae</taxon>
        <taxon>Variovorax</taxon>
    </lineage>
</organism>
<protein>
    <submittedName>
        <fullName evidence="5">PHB depolymerase family esterase</fullName>
    </submittedName>
</protein>
<dbReference type="OrthoDB" id="9767239at2"/>
<dbReference type="GO" id="GO:0016787">
    <property type="term" value="F:hydrolase activity"/>
    <property type="evidence" value="ECO:0007669"/>
    <property type="project" value="UniProtKB-KW"/>
</dbReference>
<evidence type="ECO:0000256" key="1">
    <source>
        <dbReference type="ARBA" id="ARBA00022729"/>
    </source>
</evidence>
<dbReference type="RefSeq" id="WP_126469336.1">
    <property type="nucleotide sequence ID" value="NZ_RXOE01000002.1"/>
</dbReference>
<feature type="region of interest" description="Disordered" evidence="3">
    <location>
        <begin position="261"/>
        <end position="299"/>
    </location>
</feature>
<feature type="signal peptide" evidence="4">
    <location>
        <begin position="1"/>
        <end position="26"/>
    </location>
</feature>
<dbReference type="InterPro" id="IPR010126">
    <property type="entry name" value="Esterase_phb"/>
</dbReference>
<dbReference type="Proteomes" id="UP000267418">
    <property type="component" value="Unassembled WGS sequence"/>
</dbReference>
<dbReference type="GO" id="GO:0005576">
    <property type="term" value="C:extracellular region"/>
    <property type="evidence" value="ECO:0007669"/>
    <property type="project" value="InterPro"/>
</dbReference>
<accession>A0A3S0J5P7</accession>
<dbReference type="EMBL" id="RXOE01000002">
    <property type="protein sequence ID" value="RTQ34387.1"/>
    <property type="molecule type" value="Genomic_DNA"/>
</dbReference>
<dbReference type="InterPro" id="IPR029058">
    <property type="entry name" value="AB_hydrolase_fold"/>
</dbReference>
<dbReference type="Gene3D" id="3.40.50.1820">
    <property type="entry name" value="alpha/beta hydrolase"/>
    <property type="match status" value="1"/>
</dbReference>
<dbReference type="AlphaFoldDB" id="A0A3S0J5P7"/>
<dbReference type="Pfam" id="PF10503">
    <property type="entry name" value="Esterase_PHB"/>
    <property type="match status" value="1"/>
</dbReference>
<evidence type="ECO:0000313" key="5">
    <source>
        <dbReference type="EMBL" id="RTQ34387.1"/>
    </source>
</evidence>